<name>A0A3Q9QWN1_9BACI</name>
<dbReference type="STRING" id="1193713.GCA_001636315_01001"/>
<dbReference type="PANTHER" id="PTHR34582:SF6">
    <property type="entry name" value="UPF0702 TRANSMEMBRANE PROTEIN YCAP"/>
    <property type="match status" value="1"/>
</dbReference>
<evidence type="ECO:0000256" key="1">
    <source>
        <dbReference type="ARBA" id="ARBA00004651"/>
    </source>
</evidence>
<feature type="domain" description="YetF C-terminal" evidence="8">
    <location>
        <begin position="82"/>
        <end position="210"/>
    </location>
</feature>
<feature type="transmembrane region" description="Helical" evidence="7">
    <location>
        <begin position="33"/>
        <end position="52"/>
    </location>
</feature>
<keyword evidence="5 7" id="KW-1133">Transmembrane helix</keyword>
<keyword evidence="6 7" id="KW-0472">Membrane</keyword>
<evidence type="ECO:0000313" key="10">
    <source>
        <dbReference type="Proteomes" id="UP000282892"/>
    </source>
</evidence>
<accession>A0A3Q9QWN1</accession>
<dbReference type="PANTHER" id="PTHR34582">
    <property type="entry name" value="UPF0702 TRANSMEMBRANE PROTEIN YCAP"/>
    <property type="match status" value="1"/>
</dbReference>
<evidence type="ECO:0000256" key="4">
    <source>
        <dbReference type="ARBA" id="ARBA00022692"/>
    </source>
</evidence>
<keyword evidence="10" id="KW-1185">Reference proteome</keyword>
<dbReference type="InterPro" id="IPR023090">
    <property type="entry name" value="UPF0702_alpha/beta_dom_sf"/>
</dbReference>
<dbReference type="RefSeq" id="WP_127488158.1">
    <property type="nucleotide sequence ID" value="NZ_CP022572.1"/>
</dbReference>
<sequence>MIVYLNIIFRTLILYIVLLLIFRFMGKREIGELSILDLVVFIMIGEMAVIAIENTKDPLFHTIVPMILLMAIQITLALMSLKSKKFRDLVDGKPTIIINRGKVDEEAMRKHRYNFDDLMMQLREKDVRSIQDVEFAILETSGKLSVIEKMEDPKKPKNPKKNGDITIPLIMDGNIREEGLSKINKTNLWLRQEMKKKGYRDIKKISFCSYENGKFFIDLKDYE</sequence>
<proteinExistence type="inferred from homology"/>
<dbReference type="GO" id="GO:0005886">
    <property type="term" value="C:plasma membrane"/>
    <property type="evidence" value="ECO:0007669"/>
    <property type="project" value="UniProtKB-SubCell"/>
</dbReference>
<dbReference type="EMBL" id="CP022572">
    <property type="protein sequence ID" value="AZU63472.1"/>
    <property type="molecule type" value="Genomic_DNA"/>
</dbReference>
<protein>
    <recommendedName>
        <fullName evidence="8">YetF C-terminal domain-containing protein</fullName>
    </recommendedName>
</protein>
<gene>
    <name evidence="9" type="ORF">CHR53_20600</name>
</gene>
<dbReference type="Gene3D" id="3.30.240.20">
    <property type="entry name" value="bsu07140 like domains"/>
    <property type="match status" value="2"/>
</dbReference>
<feature type="transmembrane region" description="Helical" evidence="7">
    <location>
        <begin position="58"/>
        <end position="79"/>
    </location>
</feature>
<reference evidence="9 10" key="1">
    <citation type="submission" date="2017-07" db="EMBL/GenBank/DDBJ databases">
        <title>The complete genome sequence of Bacillus mesonae strain H20-5, an efficient strain improving plant abiotic stress resistance.</title>
        <authorList>
            <person name="Kim S.Y."/>
            <person name="Song H."/>
            <person name="Sang M.K."/>
            <person name="Weon H.-Y."/>
            <person name="Song J."/>
        </authorList>
    </citation>
    <scope>NUCLEOTIDE SEQUENCE [LARGE SCALE GENOMIC DNA]</scope>
    <source>
        <strain evidence="9 10">H20-5</strain>
    </source>
</reference>
<evidence type="ECO:0000256" key="3">
    <source>
        <dbReference type="ARBA" id="ARBA00022475"/>
    </source>
</evidence>
<dbReference type="InterPro" id="IPR007353">
    <property type="entry name" value="DUF421"/>
</dbReference>
<keyword evidence="4 7" id="KW-0812">Transmembrane</keyword>
<evidence type="ECO:0000259" key="8">
    <source>
        <dbReference type="Pfam" id="PF04239"/>
    </source>
</evidence>
<dbReference type="Proteomes" id="UP000282892">
    <property type="component" value="Chromosome"/>
</dbReference>
<dbReference type="Pfam" id="PF04239">
    <property type="entry name" value="DUF421"/>
    <property type="match status" value="1"/>
</dbReference>
<evidence type="ECO:0000313" key="9">
    <source>
        <dbReference type="EMBL" id="AZU63472.1"/>
    </source>
</evidence>
<comment type="subcellular location">
    <subcellularLocation>
        <location evidence="1">Cell membrane</location>
        <topology evidence="1">Multi-pass membrane protein</topology>
    </subcellularLocation>
</comment>
<dbReference type="KEGG" id="nmk:CHR53_20600"/>
<organism evidence="9 10">
    <name type="scientific">Neobacillus mesonae</name>
    <dbReference type="NCBI Taxonomy" id="1193713"/>
    <lineage>
        <taxon>Bacteria</taxon>
        <taxon>Bacillati</taxon>
        <taxon>Bacillota</taxon>
        <taxon>Bacilli</taxon>
        <taxon>Bacillales</taxon>
        <taxon>Bacillaceae</taxon>
        <taxon>Neobacillus</taxon>
    </lineage>
</organism>
<dbReference type="AlphaFoldDB" id="A0A3Q9QWN1"/>
<evidence type="ECO:0000256" key="6">
    <source>
        <dbReference type="ARBA" id="ARBA00023136"/>
    </source>
</evidence>
<comment type="similarity">
    <text evidence="2">Belongs to the UPF0702 family.</text>
</comment>
<evidence type="ECO:0000256" key="5">
    <source>
        <dbReference type="ARBA" id="ARBA00022989"/>
    </source>
</evidence>
<evidence type="ECO:0000256" key="2">
    <source>
        <dbReference type="ARBA" id="ARBA00006448"/>
    </source>
</evidence>
<dbReference type="OrthoDB" id="1682423at2"/>
<feature type="transmembrane region" description="Helical" evidence="7">
    <location>
        <begin position="6"/>
        <end position="26"/>
    </location>
</feature>
<evidence type="ECO:0000256" key="7">
    <source>
        <dbReference type="SAM" id="Phobius"/>
    </source>
</evidence>
<keyword evidence="3" id="KW-1003">Cell membrane</keyword>